<reference evidence="2" key="1">
    <citation type="journal article" date="2021" name="PeerJ">
        <title>Extensive microbial diversity within the chicken gut microbiome revealed by metagenomics and culture.</title>
        <authorList>
            <person name="Gilroy R."/>
            <person name="Ravi A."/>
            <person name="Getino M."/>
            <person name="Pursley I."/>
            <person name="Horton D.L."/>
            <person name="Alikhan N.F."/>
            <person name="Baker D."/>
            <person name="Gharbi K."/>
            <person name="Hall N."/>
            <person name="Watson M."/>
            <person name="Adriaenssens E.M."/>
            <person name="Foster-Nyarko E."/>
            <person name="Jarju S."/>
            <person name="Secka A."/>
            <person name="Antonio M."/>
            <person name="Oren A."/>
            <person name="Chaudhuri R.R."/>
            <person name="La Ragione R."/>
            <person name="Hildebrand F."/>
            <person name="Pallen M.J."/>
        </authorList>
    </citation>
    <scope>NUCLEOTIDE SEQUENCE</scope>
    <source>
        <strain evidence="2">4100</strain>
    </source>
</reference>
<name>A0A921EC06_9BACT</name>
<sequence length="370" mass="40272">MIKAVAAVAVVMAVAACSHKGASKADSASGRLLTQSAQLLEITDNDGYYMVKITDPWDTAKVLHSYQLVPRGEVAPTIEGVTRVEIPLEKSLVYSAVYAGVIDELDAAEAITAVADAQYINNEYVKAGLAEGRITDVGSTMAPVVEKVVAASPDAILASPFQNAGYGAVGQLDIPIIEMADYMETTPLGRAEWIKLIGLLYGRYNVADSIYGEVSKAYCDIKRRVADTSSRPKVITETIINGVWYVPGGASYKAQMLKDAGASYPWADDKSAGSLELDFARVFDWASDADCWIATSYGYPMTRATLVADYKPNERFKAYQTGNIYTCDTSVTPLFDEFPFHPERLLSDYVVIFHPEVSEGLSLNYFHKAD</sequence>
<dbReference type="PROSITE" id="PS51257">
    <property type="entry name" value="PROKAR_LIPOPROTEIN"/>
    <property type="match status" value="1"/>
</dbReference>
<protein>
    <submittedName>
        <fullName evidence="2">ABC transporter substrate-binding protein</fullName>
    </submittedName>
</protein>
<evidence type="ECO:0000259" key="1">
    <source>
        <dbReference type="PROSITE" id="PS50983"/>
    </source>
</evidence>
<dbReference type="InterPro" id="IPR002491">
    <property type="entry name" value="ABC_transptr_periplasmic_BD"/>
</dbReference>
<dbReference type="SUPFAM" id="SSF53807">
    <property type="entry name" value="Helical backbone' metal receptor"/>
    <property type="match status" value="1"/>
</dbReference>
<dbReference type="PANTHER" id="PTHR30535:SF34">
    <property type="entry name" value="MOLYBDATE-BINDING PROTEIN MOLA"/>
    <property type="match status" value="1"/>
</dbReference>
<dbReference type="PROSITE" id="PS50983">
    <property type="entry name" value="FE_B12_PBP"/>
    <property type="match status" value="1"/>
</dbReference>
<accession>A0A921EC06</accession>
<organism evidence="2 3">
    <name type="scientific">Candidatus Amulumruptor caecigallinarius</name>
    <dbReference type="NCBI Taxonomy" id="2109911"/>
    <lineage>
        <taxon>Bacteria</taxon>
        <taxon>Pseudomonadati</taxon>
        <taxon>Bacteroidota</taxon>
        <taxon>Bacteroidia</taxon>
        <taxon>Bacteroidales</taxon>
        <taxon>Muribaculaceae</taxon>
        <taxon>Candidatus Amulumruptor</taxon>
    </lineage>
</organism>
<reference evidence="2" key="2">
    <citation type="submission" date="2021-09" db="EMBL/GenBank/DDBJ databases">
        <authorList>
            <person name="Gilroy R."/>
        </authorList>
    </citation>
    <scope>NUCLEOTIDE SEQUENCE</scope>
    <source>
        <strain evidence="2">4100</strain>
    </source>
</reference>
<comment type="caution">
    <text evidence="2">The sequence shown here is derived from an EMBL/GenBank/DDBJ whole genome shotgun (WGS) entry which is preliminary data.</text>
</comment>
<evidence type="ECO:0000313" key="3">
    <source>
        <dbReference type="Proteomes" id="UP000711407"/>
    </source>
</evidence>
<proteinExistence type="predicted"/>
<dbReference type="Proteomes" id="UP000711407">
    <property type="component" value="Unassembled WGS sequence"/>
</dbReference>
<dbReference type="Gene3D" id="3.40.50.1980">
    <property type="entry name" value="Nitrogenase molybdenum iron protein domain"/>
    <property type="match status" value="2"/>
</dbReference>
<gene>
    <name evidence="2" type="ORF">K8V47_10320</name>
</gene>
<dbReference type="AlphaFoldDB" id="A0A921EC06"/>
<dbReference type="InterPro" id="IPR050902">
    <property type="entry name" value="ABC_Transporter_SBP"/>
</dbReference>
<dbReference type="PANTHER" id="PTHR30535">
    <property type="entry name" value="VITAMIN B12-BINDING PROTEIN"/>
    <property type="match status" value="1"/>
</dbReference>
<dbReference type="Pfam" id="PF01497">
    <property type="entry name" value="Peripla_BP_2"/>
    <property type="match status" value="1"/>
</dbReference>
<dbReference type="EMBL" id="DYXT01000057">
    <property type="protein sequence ID" value="HJE40132.1"/>
    <property type="molecule type" value="Genomic_DNA"/>
</dbReference>
<feature type="domain" description="Fe/B12 periplasmic-binding" evidence="1">
    <location>
        <begin position="90"/>
        <end position="357"/>
    </location>
</feature>
<evidence type="ECO:0000313" key="2">
    <source>
        <dbReference type="EMBL" id="HJE40132.1"/>
    </source>
</evidence>
<dbReference type="GO" id="GO:0071281">
    <property type="term" value="P:cellular response to iron ion"/>
    <property type="evidence" value="ECO:0007669"/>
    <property type="project" value="TreeGrafter"/>
</dbReference>